<feature type="transmembrane region" description="Helical" evidence="3">
    <location>
        <begin position="216"/>
        <end position="234"/>
    </location>
</feature>
<dbReference type="Pfam" id="PF00990">
    <property type="entry name" value="GGDEF"/>
    <property type="match status" value="1"/>
</dbReference>
<dbReference type="PRINTS" id="PR00173">
    <property type="entry name" value="EDTRNSPORT"/>
</dbReference>
<keyword evidence="3" id="KW-1133">Transmembrane helix</keyword>
<dbReference type="PROSITE" id="PS50887">
    <property type="entry name" value="GGDEF"/>
    <property type="match status" value="1"/>
</dbReference>
<keyword evidence="6" id="KW-1185">Reference proteome</keyword>
<dbReference type="EC" id="2.7.7.65" evidence="1"/>
<evidence type="ECO:0000313" key="6">
    <source>
        <dbReference type="Proteomes" id="UP000809621"/>
    </source>
</evidence>
<evidence type="ECO:0000313" key="5">
    <source>
        <dbReference type="EMBL" id="MBM7035403.1"/>
    </source>
</evidence>
<reference evidence="5 6" key="1">
    <citation type="submission" date="2021-02" db="EMBL/GenBank/DDBJ databases">
        <authorList>
            <person name="Park J.-S."/>
        </authorList>
    </citation>
    <scope>NUCLEOTIDE SEQUENCE [LARGE SCALE GENOMIC DNA]</scope>
    <source>
        <strain evidence="5 6">188UL20-2</strain>
    </source>
</reference>
<dbReference type="RefSeq" id="WP_205157007.1">
    <property type="nucleotide sequence ID" value="NZ_JAFEUM010000001.1"/>
</dbReference>
<feature type="transmembrane region" description="Helical" evidence="3">
    <location>
        <begin position="73"/>
        <end position="95"/>
    </location>
</feature>
<gene>
    <name evidence="5" type="ORF">JQC93_03205</name>
</gene>
<dbReference type="Gene3D" id="3.30.70.270">
    <property type="match status" value="1"/>
</dbReference>
<feature type="transmembrane region" description="Helical" evidence="3">
    <location>
        <begin position="6"/>
        <end position="28"/>
    </location>
</feature>
<dbReference type="CDD" id="cd01949">
    <property type="entry name" value="GGDEF"/>
    <property type="match status" value="1"/>
</dbReference>
<dbReference type="PANTHER" id="PTHR45138">
    <property type="entry name" value="REGULATORY COMPONENTS OF SENSORY TRANSDUCTION SYSTEM"/>
    <property type="match status" value="1"/>
</dbReference>
<comment type="catalytic activity">
    <reaction evidence="2">
        <text>2 GTP = 3',3'-c-di-GMP + 2 diphosphate</text>
        <dbReference type="Rhea" id="RHEA:24898"/>
        <dbReference type="ChEBI" id="CHEBI:33019"/>
        <dbReference type="ChEBI" id="CHEBI:37565"/>
        <dbReference type="ChEBI" id="CHEBI:58805"/>
        <dbReference type="EC" id="2.7.7.65"/>
    </reaction>
</comment>
<proteinExistence type="predicted"/>
<dbReference type="InterPro" id="IPR029787">
    <property type="entry name" value="Nucleotide_cyclase"/>
</dbReference>
<evidence type="ECO:0000256" key="1">
    <source>
        <dbReference type="ARBA" id="ARBA00012528"/>
    </source>
</evidence>
<dbReference type="InterPro" id="IPR000160">
    <property type="entry name" value="GGDEF_dom"/>
</dbReference>
<comment type="caution">
    <text evidence="5">The sequence shown here is derived from an EMBL/GenBank/DDBJ whole genome shotgun (WGS) entry which is preliminary data.</text>
</comment>
<dbReference type="EMBL" id="JAFEUM010000001">
    <property type="protein sequence ID" value="MBM7035403.1"/>
    <property type="molecule type" value="Genomic_DNA"/>
</dbReference>
<feature type="transmembrane region" description="Helical" evidence="3">
    <location>
        <begin position="40"/>
        <end position="61"/>
    </location>
</feature>
<dbReference type="NCBIfam" id="TIGR00254">
    <property type="entry name" value="GGDEF"/>
    <property type="match status" value="1"/>
</dbReference>
<dbReference type="SMART" id="SM00267">
    <property type="entry name" value="GGDEF"/>
    <property type="match status" value="1"/>
</dbReference>
<sequence length="422" mass="48116">MIQLFSLPLIVTSSISLILGLFYMLLHYRLKTRYQESVKYYYVFSLSALVSGIFLASFAVLVNSGSNLDILSISNRIAIITSMFTIVLGLHFYVSFFDYKAPVFLKWCYAICLVFSVLAIIPSPYFLAKEFYPTSQYYVGLAFGPLFQLWGAWVLLLAIYCIVILFRVYLREHRDEENLSLGTVQLLLVATTVWMVTGVGDTLTGLQIVDWPPLTWVGSFFVTCCIAWILVLHIDKLYEDRQQMSNRLMYDHLTQAFSRSYFEIRLTNSIQSMSRSDPDRLYICLFDVDDFKSVNDQYGHVNGDALLKSISEIAKEITRPLDCFARFGGDEFVLLLTGLQNDEQALTVVERIRTRIYETAHGEGSQKFRATCSFGIVSAGAEHLFQADLANQLLTHADQALYHSKHQGKNASYLKRLPLFDS</sequence>
<feature type="transmembrane region" description="Helical" evidence="3">
    <location>
        <begin position="178"/>
        <end position="196"/>
    </location>
</feature>
<feature type="domain" description="GGDEF" evidence="4">
    <location>
        <begin position="279"/>
        <end position="417"/>
    </location>
</feature>
<evidence type="ECO:0000259" key="4">
    <source>
        <dbReference type="PROSITE" id="PS50887"/>
    </source>
</evidence>
<protein>
    <recommendedName>
        <fullName evidence="1">diguanylate cyclase</fullName>
        <ecNumber evidence="1">2.7.7.65</ecNumber>
    </recommendedName>
</protein>
<organism evidence="5 6">
    <name type="scientific">Vibrio ulleungensis</name>
    <dbReference type="NCBI Taxonomy" id="2807619"/>
    <lineage>
        <taxon>Bacteria</taxon>
        <taxon>Pseudomonadati</taxon>
        <taxon>Pseudomonadota</taxon>
        <taxon>Gammaproteobacteria</taxon>
        <taxon>Vibrionales</taxon>
        <taxon>Vibrionaceae</taxon>
        <taxon>Vibrio</taxon>
    </lineage>
</organism>
<evidence type="ECO:0000256" key="3">
    <source>
        <dbReference type="SAM" id="Phobius"/>
    </source>
</evidence>
<dbReference type="InterPro" id="IPR043128">
    <property type="entry name" value="Rev_trsase/Diguanyl_cyclase"/>
</dbReference>
<feature type="transmembrane region" description="Helical" evidence="3">
    <location>
        <begin position="147"/>
        <end position="166"/>
    </location>
</feature>
<dbReference type="SUPFAM" id="SSF55073">
    <property type="entry name" value="Nucleotide cyclase"/>
    <property type="match status" value="1"/>
</dbReference>
<keyword evidence="3" id="KW-0472">Membrane</keyword>
<dbReference type="InterPro" id="IPR050469">
    <property type="entry name" value="Diguanylate_Cyclase"/>
</dbReference>
<accession>A0ABS2HCV1</accession>
<feature type="transmembrane region" description="Helical" evidence="3">
    <location>
        <begin position="107"/>
        <end position="127"/>
    </location>
</feature>
<name>A0ABS2HCV1_9VIBR</name>
<dbReference type="PANTHER" id="PTHR45138:SF9">
    <property type="entry name" value="DIGUANYLATE CYCLASE DGCM-RELATED"/>
    <property type="match status" value="1"/>
</dbReference>
<dbReference type="Proteomes" id="UP000809621">
    <property type="component" value="Unassembled WGS sequence"/>
</dbReference>
<keyword evidence="3" id="KW-0812">Transmembrane</keyword>
<evidence type="ECO:0000256" key="2">
    <source>
        <dbReference type="ARBA" id="ARBA00034247"/>
    </source>
</evidence>